<dbReference type="Proteomes" id="UP000231152">
    <property type="component" value="Unassembled WGS sequence"/>
</dbReference>
<dbReference type="AlphaFoldDB" id="A0A2M8LFQ9"/>
<dbReference type="PROSITE" id="PS01131">
    <property type="entry name" value="RRNA_A_DIMETH"/>
    <property type="match status" value="1"/>
</dbReference>
<keyword evidence="5 7" id="KW-0949">S-adenosyl-L-methionine</keyword>
<dbReference type="InterPro" id="IPR020598">
    <property type="entry name" value="rRNA_Ade_methylase_Trfase_N"/>
</dbReference>
<keyword evidence="4 7" id="KW-0808">Transferase</keyword>
<dbReference type="InterPro" id="IPR029063">
    <property type="entry name" value="SAM-dependent_MTases_sf"/>
</dbReference>
<evidence type="ECO:0000256" key="6">
    <source>
        <dbReference type="ARBA" id="ARBA00022884"/>
    </source>
</evidence>
<feature type="binding site" evidence="7 8">
    <location>
        <position position="53"/>
    </location>
    <ligand>
        <name>S-adenosyl-L-methionine</name>
        <dbReference type="ChEBI" id="CHEBI:59789"/>
    </ligand>
</feature>
<dbReference type="EMBL" id="PFET01000001">
    <property type="protein sequence ID" value="PJE76290.1"/>
    <property type="molecule type" value="Genomic_DNA"/>
</dbReference>
<dbReference type="InterPro" id="IPR001737">
    <property type="entry name" value="KsgA/Erm"/>
</dbReference>
<keyword evidence="1 7" id="KW-0963">Cytoplasm</keyword>
<dbReference type="PANTHER" id="PTHR11727:SF7">
    <property type="entry name" value="DIMETHYLADENOSINE TRANSFERASE-RELATED"/>
    <property type="match status" value="1"/>
</dbReference>
<dbReference type="InterPro" id="IPR011530">
    <property type="entry name" value="rRNA_adenine_dimethylase"/>
</dbReference>
<dbReference type="CDD" id="cd02440">
    <property type="entry name" value="AdoMet_MTases"/>
    <property type="match status" value="1"/>
</dbReference>
<feature type="binding site" evidence="7 8">
    <location>
        <position position="74"/>
    </location>
    <ligand>
        <name>S-adenosyl-L-methionine</name>
        <dbReference type="ChEBI" id="CHEBI:59789"/>
    </ligand>
</feature>
<dbReference type="GO" id="GO:0052908">
    <property type="term" value="F:16S rRNA (adenine(1518)-N(6)/adenine(1519)-N(6))-dimethyltransferase activity"/>
    <property type="evidence" value="ECO:0007669"/>
    <property type="project" value="UniProtKB-EC"/>
</dbReference>
<keyword evidence="2 7" id="KW-0698">rRNA processing</keyword>
<keyword evidence="6 7" id="KW-0694">RNA-binding</keyword>
<sequence>MSKSQTTITALLKEYQLSANARRSQNFLIDDQVYDDIVEVAQLTTSTTVLEVGAGLGTLTERLAVAAGQVVTIEIDDALVGVLRKRFDTASNVQVVHADVLAGPVTKFGIVLPYVVVANIPYHITASILRKFLVDDLSPATMTLLVQREVGERIVAKPGDLSMLGISVQLYAEPRIVRIVSRLSFLPAPAVDSVLLQIDNVHLFPFGDVEEKFFWRVVKVGFAQKRKQLRNNLAAAFPLPQAEMVALFKKIGINEKARAQELSIEAWHQLALNFGRIA</sequence>
<dbReference type="GO" id="GO:0005829">
    <property type="term" value="C:cytosol"/>
    <property type="evidence" value="ECO:0007669"/>
    <property type="project" value="TreeGrafter"/>
</dbReference>
<evidence type="ECO:0000256" key="2">
    <source>
        <dbReference type="ARBA" id="ARBA00022552"/>
    </source>
</evidence>
<dbReference type="PANTHER" id="PTHR11727">
    <property type="entry name" value="DIMETHYLADENOSINE TRANSFERASE"/>
    <property type="match status" value="1"/>
</dbReference>
<dbReference type="Gene3D" id="1.10.8.100">
    <property type="entry name" value="Ribosomal RNA adenine dimethylase-like, domain 2"/>
    <property type="match status" value="1"/>
</dbReference>
<evidence type="ECO:0000256" key="5">
    <source>
        <dbReference type="ARBA" id="ARBA00022691"/>
    </source>
</evidence>
<feature type="binding site" evidence="7 8">
    <location>
        <position position="99"/>
    </location>
    <ligand>
        <name>S-adenosyl-L-methionine</name>
        <dbReference type="ChEBI" id="CHEBI:59789"/>
    </ligand>
</feature>
<dbReference type="Gene3D" id="3.40.50.150">
    <property type="entry name" value="Vaccinia Virus protein VP39"/>
    <property type="match status" value="1"/>
</dbReference>
<feature type="binding site" evidence="7 8">
    <location>
        <position position="26"/>
    </location>
    <ligand>
        <name>S-adenosyl-L-methionine</name>
        <dbReference type="ChEBI" id="CHEBI:59789"/>
    </ligand>
</feature>
<dbReference type="Pfam" id="PF00398">
    <property type="entry name" value="RrnaAD"/>
    <property type="match status" value="1"/>
</dbReference>
<dbReference type="InterPro" id="IPR020596">
    <property type="entry name" value="rRNA_Ade_Mease_Trfase_CS"/>
</dbReference>
<feature type="binding site" evidence="7 8">
    <location>
        <position position="119"/>
    </location>
    <ligand>
        <name>S-adenosyl-L-methionine</name>
        <dbReference type="ChEBI" id="CHEBI:59789"/>
    </ligand>
</feature>
<name>A0A2M8LFQ9_9BACT</name>
<dbReference type="SUPFAM" id="SSF53335">
    <property type="entry name" value="S-adenosyl-L-methionine-dependent methyltransferases"/>
    <property type="match status" value="1"/>
</dbReference>
<comment type="catalytic activity">
    <reaction evidence="7">
        <text>adenosine(1518)/adenosine(1519) in 16S rRNA + 4 S-adenosyl-L-methionine = N(6)-dimethyladenosine(1518)/N(6)-dimethyladenosine(1519) in 16S rRNA + 4 S-adenosyl-L-homocysteine + 4 H(+)</text>
        <dbReference type="Rhea" id="RHEA:19609"/>
        <dbReference type="Rhea" id="RHEA-COMP:10232"/>
        <dbReference type="Rhea" id="RHEA-COMP:10233"/>
        <dbReference type="ChEBI" id="CHEBI:15378"/>
        <dbReference type="ChEBI" id="CHEBI:57856"/>
        <dbReference type="ChEBI" id="CHEBI:59789"/>
        <dbReference type="ChEBI" id="CHEBI:74411"/>
        <dbReference type="ChEBI" id="CHEBI:74493"/>
        <dbReference type="EC" id="2.1.1.182"/>
    </reaction>
</comment>
<dbReference type="SMART" id="SM00650">
    <property type="entry name" value="rADc"/>
    <property type="match status" value="1"/>
</dbReference>
<dbReference type="HAMAP" id="MF_00607">
    <property type="entry name" value="16SrRNA_methyltr_A"/>
    <property type="match status" value="1"/>
</dbReference>
<evidence type="ECO:0000256" key="4">
    <source>
        <dbReference type="ARBA" id="ARBA00022679"/>
    </source>
</evidence>
<comment type="caution">
    <text evidence="10">The sequence shown here is derived from an EMBL/GenBank/DDBJ whole genome shotgun (WGS) entry which is preliminary data.</text>
</comment>
<dbReference type="InterPro" id="IPR023165">
    <property type="entry name" value="rRNA_Ade_diMease-like_C"/>
</dbReference>
<comment type="similarity">
    <text evidence="7">Belongs to the class I-like SAM-binding methyltransferase superfamily. rRNA adenine N(6)-methyltransferase family. RsmA subfamily.</text>
</comment>
<evidence type="ECO:0000313" key="11">
    <source>
        <dbReference type="Proteomes" id="UP000231152"/>
    </source>
</evidence>
<reference evidence="10 11" key="1">
    <citation type="submission" date="2017-09" db="EMBL/GenBank/DDBJ databases">
        <title>Depth-based differentiation of microbial function through sediment-hosted aquifers and enrichment of novel symbionts in the deep terrestrial subsurface.</title>
        <authorList>
            <person name="Probst A.J."/>
            <person name="Ladd B."/>
            <person name="Jarett J.K."/>
            <person name="Geller-Mcgrath D.E."/>
            <person name="Sieber C.M."/>
            <person name="Emerson J.B."/>
            <person name="Anantharaman K."/>
            <person name="Thomas B.C."/>
            <person name="Malmstrom R."/>
            <person name="Stieglmeier M."/>
            <person name="Klingl A."/>
            <person name="Woyke T."/>
            <person name="Ryan C.M."/>
            <person name="Banfield J.F."/>
        </authorList>
    </citation>
    <scope>NUCLEOTIDE SEQUENCE [LARGE SCALE GENOMIC DNA]</scope>
    <source>
        <strain evidence="10">CG10_big_fil_rev_8_21_14_0_10_48_11</strain>
    </source>
</reference>
<feature type="domain" description="Ribosomal RNA adenine methylase transferase N-terminal" evidence="9">
    <location>
        <begin position="33"/>
        <end position="202"/>
    </location>
</feature>
<comment type="subcellular location">
    <subcellularLocation>
        <location evidence="7">Cytoplasm</location>
    </subcellularLocation>
</comment>
<evidence type="ECO:0000256" key="8">
    <source>
        <dbReference type="PROSITE-ProRule" id="PRU01026"/>
    </source>
</evidence>
<proteinExistence type="inferred from homology"/>
<keyword evidence="3 7" id="KW-0489">Methyltransferase</keyword>
<dbReference type="EC" id="2.1.1.182" evidence="7"/>
<gene>
    <name evidence="7 10" type="primary">rsmA</name>
    <name evidence="7" type="synonym">ksgA</name>
    <name evidence="10" type="ORF">COV04_00200</name>
</gene>
<evidence type="ECO:0000256" key="1">
    <source>
        <dbReference type="ARBA" id="ARBA00022490"/>
    </source>
</evidence>
<evidence type="ECO:0000256" key="3">
    <source>
        <dbReference type="ARBA" id="ARBA00022603"/>
    </source>
</evidence>
<dbReference type="NCBIfam" id="TIGR00755">
    <property type="entry name" value="ksgA"/>
    <property type="match status" value="1"/>
</dbReference>
<accession>A0A2M8LFQ9</accession>
<evidence type="ECO:0000313" key="10">
    <source>
        <dbReference type="EMBL" id="PJE76290.1"/>
    </source>
</evidence>
<organism evidence="10 11">
    <name type="scientific">Candidatus Uhrbacteria bacterium CG10_big_fil_rev_8_21_14_0_10_48_11</name>
    <dbReference type="NCBI Taxonomy" id="1975037"/>
    <lineage>
        <taxon>Bacteria</taxon>
        <taxon>Candidatus Uhriibacteriota</taxon>
    </lineage>
</organism>
<dbReference type="PROSITE" id="PS51689">
    <property type="entry name" value="SAM_RNA_A_N6_MT"/>
    <property type="match status" value="1"/>
</dbReference>
<protein>
    <recommendedName>
        <fullName evidence="7">Ribosomal RNA small subunit methyltransferase A</fullName>
        <ecNumber evidence="7">2.1.1.182</ecNumber>
    </recommendedName>
    <alternativeName>
        <fullName evidence="7">16S rRNA (adenine(1518)-N(6)/adenine(1519)-N(6))-dimethyltransferase</fullName>
    </alternativeName>
    <alternativeName>
        <fullName evidence="7">16S rRNA dimethyladenosine transferase</fullName>
    </alternativeName>
    <alternativeName>
        <fullName evidence="7">16S rRNA dimethylase</fullName>
    </alternativeName>
    <alternativeName>
        <fullName evidence="7">S-adenosylmethionine-6-N', N'-adenosyl(rRNA) dimethyltransferase</fullName>
    </alternativeName>
</protein>
<feature type="binding site" evidence="7 8">
    <location>
        <position position="28"/>
    </location>
    <ligand>
        <name>S-adenosyl-L-methionine</name>
        <dbReference type="ChEBI" id="CHEBI:59789"/>
    </ligand>
</feature>
<dbReference type="GO" id="GO:0003723">
    <property type="term" value="F:RNA binding"/>
    <property type="evidence" value="ECO:0007669"/>
    <property type="project" value="UniProtKB-UniRule"/>
</dbReference>
<evidence type="ECO:0000256" key="7">
    <source>
        <dbReference type="HAMAP-Rule" id="MF_00607"/>
    </source>
</evidence>
<evidence type="ECO:0000259" key="9">
    <source>
        <dbReference type="SMART" id="SM00650"/>
    </source>
</evidence>
<comment type="function">
    <text evidence="7">Specifically dimethylates two adjacent adenosines (A1518 and A1519) in the loop of a conserved hairpin near the 3'-end of 16S rRNA in the 30S particle. May play a critical role in biogenesis of 30S subunits.</text>
</comment>